<evidence type="ECO:0000256" key="1">
    <source>
        <dbReference type="SAM" id="MobiDB-lite"/>
    </source>
</evidence>
<evidence type="ECO:0008006" key="4">
    <source>
        <dbReference type="Google" id="ProtNLM"/>
    </source>
</evidence>
<keyword evidence="3" id="KW-1185">Reference proteome</keyword>
<organism evidence="2 3">
    <name type="scientific">Macrolepiota fuliginosa MF-IS2</name>
    <dbReference type="NCBI Taxonomy" id="1400762"/>
    <lineage>
        <taxon>Eukaryota</taxon>
        <taxon>Fungi</taxon>
        <taxon>Dikarya</taxon>
        <taxon>Basidiomycota</taxon>
        <taxon>Agaricomycotina</taxon>
        <taxon>Agaricomycetes</taxon>
        <taxon>Agaricomycetidae</taxon>
        <taxon>Agaricales</taxon>
        <taxon>Agaricineae</taxon>
        <taxon>Agaricaceae</taxon>
        <taxon>Macrolepiota</taxon>
    </lineage>
</organism>
<proteinExistence type="predicted"/>
<reference evidence="2" key="1">
    <citation type="submission" date="2020-11" db="EMBL/GenBank/DDBJ databases">
        <authorList>
            <consortium name="DOE Joint Genome Institute"/>
            <person name="Ahrendt S."/>
            <person name="Riley R."/>
            <person name="Andreopoulos W."/>
            <person name="Labutti K."/>
            <person name="Pangilinan J."/>
            <person name="Ruiz-Duenas F.J."/>
            <person name="Barrasa J.M."/>
            <person name="Sanchez-Garcia M."/>
            <person name="Camarero S."/>
            <person name="Miyauchi S."/>
            <person name="Serrano A."/>
            <person name="Linde D."/>
            <person name="Babiker R."/>
            <person name="Drula E."/>
            <person name="Ayuso-Fernandez I."/>
            <person name="Pacheco R."/>
            <person name="Padilla G."/>
            <person name="Ferreira P."/>
            <person name="Barriuso J."/>
            <person name="Kellner H."/>
            <person name="Castanera R."/>
            <person name="Alfaro M."/>
            <person name="Ramirez L."/>
            <person name="Pisabarro A.G."/>
            <person name="Kuo A."/>
            <person name="Tritt A."/>
            <person name="Lipzen A."/>
            <person name="He G."/>
            <person name="Yan M."/>
            <person name="Ng V."/>
            <person name="Cullen D."/>
            <person name="Martin F."/>
            <person name="Rosso M.-N."/>
            <person name="Henrissat B."/>
            <person name="Hibbett D."/>
            <person name="Martinez A.T."/>
            <person name="Grigoriev I.V."/>
        </authorList>
    </citation>
    <scope>NUCLEOTIDE SEQUENCE</scope>
    <source>
        <strain evidence="2">MF-IS2</strain>
    </source>
</reference>
<evidence type="ECO:0000313" key="3">
    <source>
        <dbReference type="Proteomes" id="UP000807342"/>
    </source>
</evidence>
<dbReference type="AlphaFoldDB" id="A0A9P5X260"/>
<sequence length="805" mass="90649">MLINSSTIGASLSFGLDENRILIDRLGVLYNSVINHLAPDDPHIINGNINIHDLGVWLARIKTDPSFDKPIVKEWIEAPETHIKQDWLESGDAITVRSNMSGPLSEQSGENDDVRQEERQEMHEQLTRLRSIIFEPPNIDTGALQAYLDSVFSSKSSTAILQAMREGMAAFGRSLRDRTITADDMRWTVESLFASDLMQPDKRAALHEFTDNQTVLEEVANWSSEGIIVDIRRYLHGKYRTFTDPDILDALFLQWFKQDARDVFHSDAWKVTFSGDGLASLSSDIVAFGGDTISATHFLAGHLPDNVNPRAFYDEPADAAGDDASSTADAMVEVKQQLLNIMLAECCLNLSLHGSHTIVCTDMNWFSPSLPHESILVILQFFGVPQDWLEFFRTFLRMPVQFPGESQVQTRVRRTPISYALSGFFGEAVFFGMDFAVNQHAHGLFLYRIHDNIWLWDLNARRCALGWQEMNTYASHVGLTFNTSKTSSASVRARLDTEDAPETDDEQLPRGDIHWGFLKFDPDEARFVIDQEQVNEHINELRRQLGNTKSVLGWIAVYNKYMAFFVRNFGGRPAECFGKQYAVDVSRTLVRIQRGVITGSPQGGENSGGGASDIIEHLEKELAAQYGVRDLPRRYFYFSLSSGGLAPRDPLVDILNTVAPIEDALCQEQEFFEKKKIAWEAQKRAEAAVALAQAPPGSPPLPPPIYMPFESYCEIDSPSIHAVYAWLAAVNKPRAANIPPAIQAAMNTRERRNAYSTKESYKGWVVEAYGRDMVRRFGGLEIVDPRMIPIGLVHLYKTSRIRWDQ</sequence>
<name>A0A9P5X260_9AGAR</name>
<comment type="caution">
    <text evidence="2">The sequence shown here is derived from an EMBL/GenBank/DDBJ whole genome shotgun (WGS) entry which is preliminary data.</text>
</comment>
<dbReference type="Proteomes" id="UP000807342">
    <property type="component" value="Unassembled WGS sequence"/>
</dbReference>
<dbReference type="OrthoDB" id="74545at2759"/>
<gene>
    <name evidence="2" type="ORF">P691DRAFT_849759</name>
</gene>
<dbReference type="PANTHER" id="PTHR37015">
    <property type="entry name" value="REVERSE TRANSCRIPTASE DOMAIN-CONTAINING PROTEIN"/>
    <property type="match status" value="1"/>
</dbReference>
<dbReference type="PANTHER" id="PTHR37015:SF2">
    <property type="entry name" value="REVERSE TRANSCRIPTASE DOMAIN-CONTAINING PROTEIN"/>
    <property type="match status" value="1"/>
</dbReference>
<feature type="region of interest" description="Disordered" evidence="1">
    <location>
        <begin position="98"/>
        <end position="117"/>
    </location>
</feature>
<evidence type="ECO:0000313" key="2">
    <source>
        <dbReference type="EMBL" id="KAF9442061.1"/>
    </source>
</evidence>
<feature type="compositionally biased region" description="Polar residues" evidence="1">
    <location>
        <begin position="98"/>
        <end position="108"/>
    </location>
</feature>
<accession>A0A9P5X260</accession>
<protein>
    <recommendedName>
        <fullName evidence="4">Reverse transcriptase domain-containing protein</fullName>
    </recommendedName>
</protein>
<dbReference type="EMBL" id="MU151714">
    <property type="protein sequence ID" value="KAF9442061.1"/>
    <property type="molecule type" value="Genomic_DNA"/>
</dbReference>